<sequence length="252" mass="29538">MYMSTENKLFQQFHDEGYVVFKNALNADLLNKLNQQCEQLTDLYMEKYSNIVSCSSRSLRETKDFKLLDFFNNNRNYCPRANRKDIDLDVIKNLFYETRFYSFAKKVLSSEDELVLFQEYSIRSVVPHSFSENITGWHQDASDKNPDLEMVIFWAPISGAETGGLKIIPKSHRLGVVEHSDTPPFYHVKNAILDNYLDGEISLELEPGDCVMFHHHMFHTARANLSNKIRWSIDFRYQTLSQFERKRVGLIL</sequence>
<dbReference type="InterPro" id="IPR008775">
    <property type="entry name" value="Phytyl_CoA_dOase-like"/>
</dbReference>
<dbReference type="EMBL" id="CP072133">
    <property type="protein sequence ID" value="QTH71102.1"/>
    <property type="molecule type" value="Genomic_DNA"/>
</dbReference>
<comment type="cofactor">
    <cofactor evidence="1">
        <name>Fe(2+)</name>
        <dbReference type="ChEBI" id="CHEBI:29033"/>
    </cofactor>
</comment>
<protein>
    <submittedName>
        <fullName evidence="2">Phytanoyl-CoA dioxygenase family protein</fullName>
    </submittedName>
</protein>
<accession>A0A975DG50</accession>
<dbReference type="GO" id="GO:0005506">
    <property type="term" value="F:iron ion binding"/>
    <property type="evidence" value="ECO:0007669"/>
    <property type="project" value="UniProtKB-ARBA"/>
</dbReference>
<dbReference type="PANTHER" id="PTHR20883:SF48">
    <property type="entry name" value="ECTOINE DIOXYGENASE"/>
    <property type="match status" value="1"/>
</dbReference>
<proteinExistence type="predicted"/>
<dbReference type="Pfam" id="PF05721">
    <property type="entry name" value="PhyH"/>
    <property type="match status" value="1"/>
</dbReference>
<dbReference type="Gene3D" id="2.60.120.620">
    <property type="entry name" value="q2cbj1_9rhob like domain"/>
    <property type="match status" value="1"/>
</dbReference>
<dbReference type="RefSeq" id="WP_208842743.1">
    <property type="nucleotide sequence ID" value="NZ_CP072133.1"/>
</dbReference>
<dbReference type="KEGG" id="pxi:J5O05_14805"/>
<dbReference type="PANTHER" id="PTHR20883">
    <property type="entry name" value="PHYTANOYL-COA DIOXYGENASE DOMAIN CONTAINING 1"/>
    <property type="match status" value="1"/>
</dbReference>
<dbReference type="Proteomes" id="UP000664904">
    <property type="component" value="Chromosome"/>
</dbReference>
<gene>
    <name evidence="2" type="ORF">J5O05_14805</name>
</gene>
<reference evidence="2" key="1">
    <citation type="submission" date="2021-03" db="EMBL/GenBank/DDBJ databases">
        <title>Complete Genome of Pseudoalteromonas xiamenensis STKMTI.2, a new potential marine bacterium producing anti-Vibrio compounds.</title>
        <authorList>
            <person name="Handayani D.P."/>
            <person name="Isnansetyo A."/>
            <person name="Istiqomah I."/>
            <person name="Jumina J."/>
        </authorList>
    </citation>
    <scope>NUCLEOTIDE SEQUENCE</scope>
    <source>
        <strain evidence="2">STKMTI.2</strain>
    </source>
</reference>
<organism evidence="2 3">
    <name type="scientific">Pseudoalteromonas xiamenensis</name>
    <dbReference type="NCBI Taxonomy" id="882626"/>
    <lineage>
        <taxon>Bacteria</taxon>
        <taxon>Pseudomonadati</taxon>
        <taxon>Pseudomonadota</taxon>
        <taxon>Gammaproteobacteria</taxon>
        <taxon>Alteromonadales</taxon>
        <taxon>Pseudoalteromonadaceae</taxon>
        <taxon>Pseudoalteromonas</taxon>
    </lineage>
</organism>
<evidence type="ECO:0000313" key="2">
    <source>
        <dbReference type="EMBL" id="QTH71102.1"/>
    </source>
</evidence>
<evidence type="ECO:0000313" key="3">
    <source>
        <dbReference type="Proteomes" id="UP000664904"/>
    </source>
</evidence>
<evidence type="ECO:0000256" key="1">
    <source>
        <dbReference type="ARBA" id="ARBA00001954"/>
    </source>
</evidence>
<keyword evidence="3" id="KW-1185">Reference proteome</keyword>
<name>A0A975DG50_9GAMM</name>
<dbReference type="GO" id="GO:0016706">
    <property type="term" value="F:2-oxoglutarate-dependent dioxygenase activity"/>
    <property type="evidence" value="ECO:0007669"/>
    <property type="project" value="UniProtKB-ARBA"/>
</dbReference>
<dbReference type="SUPFAM" id="SSF51197">
    <property type="entry name" value="Clavaminate synthase-like"/>
    <property type="match status" value="1"/>
</dbReference>
<keyword evidence="2" id="KW-0223">Dioxygenase</keyword>
<dbReference type="AlphaFoldDB" id="A0A975DG50"/>
<keyword evidence="2" id="KW-0560">Oxidoreductase</keyword>